<dbReference type="AlphaFoldDB" id="A0A5D3WMU2"/>
<evidence type="ECO:0000256" key="3">
    <source>
        <dbReference type="ARBA" id="ARBA00022723"/>
    </source>
</evidence>
<keyword evidence="9" id="KW-1185">Reference proteome</keyword>
<dbReference type="InterPro" id="IPR019020">
    <property type="entry name" value="Cyt-c552/DMSO_Rdtase_haem-bd"/>
</dbReference>
<accession>A0A5D3WMU2</accession>
<dbReference type="SUPFAM" id="SSF49344">
    <property type="entry name" value="CBD9-like"/>
    <property type="match status" value="1"/>
</dbReference>
<comment type="caution">
    <text evidence="8">The sequence shown here is derived from an EMBL/GenBank/DDBJ whole genome shotgun (WGS) entry which is preliminary data.</text>
</comment>
<keyword evidence="3" id="KW-0479">Metal-binding</keyword>
<organism evidence="8 9">
    <name type="scientific">Geothermobacter ehrlichii</name>
    <dbReference type="NCBI Taxonomy" id="213224"/>
    <lineage>
        <taxon>Bacteria</taxon>
        <taxon>Pseudomonadati</taxon>
        <taxon>Thermodesulfobacteriota</taxon>
        <taxon>Desulfuromonadia</taxon>
        <taxon>Desulfuromonadales</taxon>
        <taxon>Geothermobacteraceae</taxon>
        <taxon>Geothermobacter</taxon>
    </lineage>
</organism>
<protein>
    <submittedName>
        <fullName evidence="8">Ethylbenzene dehydrogenase</fullName>
    </submittedName>
</protein>
<dbReference type="SMART" id="SM00887">
    <property type="entry name" value="EB_dh"/>
    <property type="match status" value="1"/>
</dbReference>
<evidence type="ECO:0000313" key="8">
    <source>
        <dbReference type="EMBL" id="TYO98685.1"/>
    </source>
</evidence>
<feature type="domain" description="Cytochrome c-552/DMSO reductase-like haem-binding" evidence="7">
    <location>
        <begin position="43"/>
        <end position="265"/>
    </location>
</feature>
<keyword evidence="2" id="KW-0349">Heme</keyword>
<evidence type="ECO:0000256" key="4">
    <source>
        <dbReference type="ARBA" id="ARBA00022982"/>
    </source>
</evidence>
<keyword evidence="1" id="KW-0813">Transport</keyword>
<dbReference type="Proteomes" id="UP000324159">
    <property type="component" value="Unassembled WGS sequence"/>
</dbReference>
<dbReference type="OrthoDB" id="5337932at2"/>
<name>A0A5D3WMU2_9BACT</name>
<gene>
    <name evidence="8" type="ORF">EDC39_10547</name>
</gene>
<keyword evidence="5" id="KW-0408">Iron</keyword>
<evidence type="ECO:0000256" key="2">
    <source>
        <dbReference type="ARBA" id="ARBA00022617"/>
    </source>
</evidence>
<evidence type="ECO:0000313" key="9">
    <source>
        <dbReference type="Proteomes" id="UP000324159"/>
    </source>
</evidence>
<keyword evidence="6" id="KW-0732">Signal</keyword>
<dbReference type="GO" id="GO:0046872">
    <property type="term" value="F:metal ion binding"/>
    <property type="evidence" value="ECO:0007669"/>
    <property type="project" value="UniProtKB-KW"/>
</dbReference>
<reference evidence="8 9" key="1">
    <citation type="submission" date="2019-07" db="EMBL/GenBank/DDBJ databases">
        <title>Genomic Encyclopedia of Type Strains, Phase IV (KMG-IV): sequencing the most valuable type-strain genomes for metagenomic binning, comparative biology and taxonomic classification.</title>
        <authorList>
            <person name="Goeker M."/>
        </authorList>
    </citation>
    <scope>NUCLEOTIDE SEQUENCE [LARGE SCALE GENOMIC DNA]</scope>
    <source>
        <strain evidence="8 9">SS015</strain>
    </source>
</reference>
<dbReference type="Gene3D" id="2.60.40.1190">
    <property type="match status" value="1"/>
</dbReference>
<proteinExistence type="predicted"/>
<dbReference type="RefSeq" id="WP_148895626.1">
    <property type="nucleotide sequence ID" value="NZ_VNIB01000005.1"/>
</dbReference>
<dbReference type="GO" id="GO:0020037">
    <property type="term" value="F:heme binding"/>
    <property type="evidence" value="ECO:0007669"/>
    <property type="project" value="InterPro"/>
</dbReference>
<dbReference type="Pfam" id="PF09459">
    <property type="entry name" value="EB_dh"/>
    <property type="match status" value="1"/>
</dbReference>
<dbReference type="EMBL" id="VNIB01000005">
    <property type="protein sequence ID" value="TYO98685.1"/>
    <property type="molecule type" value="Genomic_DNA"/>
</dbReference>
<feature type="signal peptide" evidence="6">
    <location>
        <begin position="1"/>
        <end position="22"/>
    </location>
</feature>
<evidence type="ECO:0000256" key="6">
    <source>
        <dbReference type="SAM" id="SignalP"/>
    </source>
</evidence>
<evidence type="ECO:0000256" key="5">
    <source>
        <dbReference type="ARBA" id="ARBA00023004"/>
    </source>
</evidence>
<evidence type="ECO:0000256" key="1">
    <source>
        <dbReference type="ARBA" id="ARBA00022448"/>
    </source>
</evidence>
<sequence length="288" mass="32424">MFRQALLLLTGSLLLCSQTALAAQTVTAVTVDTAPVVDGRADDPAWRAAPEIKIHDQVADTDIRLKSVTCGDMIYFLVRFADDQPNELHKPWVWDSDLEAYMLGPQREDSFVFKWNLEDHPVDLSNFSDDNYRADVWYWKANRTNPAGYADDKHHVLSVKAAPKAKAITSKSGTQKFLQRLGDEGTSTTKKRILTRYEGDIQPQYQIRQPNGSRADVRAKGIWADGTWTIEFARKLQTGHADDVQFDKGGKYLFGVSIYGLYGKPVDKSKPHLYGQGRISEPLTLVFK</sequence>
<keyword evidence="4" id="KW-0249">Electron transport</keyword>
<feature type="chain" id="PRO_5023093848" evidence="6">
    <location>
        <begin position="23"/>
        <end position="288"/>
    </location>
</feature>
<evidence type="ECO:0000259" key="7">
    <source>
        <dbReference type="SMART" id="SM00887"/>
    </source>
</evidence>